<gene>
    <name evidence="1" type="ORF">LPMP_190750</name>
</gene>
<dbReference type="GeneID" id="22574129"/>
<dbReference type="EMBL" id="CP009388">
    <property type="protein sequence ID" value="AIN97418.1"/>
    <property type="molecule type" value="Genomic_DNA"/>
</dbReference>
<evidence type="ECO:0000313" key="1">
    <source>
        <dbReference type="EMBL" id="AIN97418.1"/>
    </source>
</evidence>
<organism evidence="1 2">
    <name type="scientific">Leishmania panamensis</name>
    <dbReference type="NCBI Taxonomy" id="5679"/>
    <lineage>
        <taxon>Eukaryota</taxon>
        <taxon>Discoba</taxon>
        <taxon>Euglenozoa</taxon>
        <taxon>Kinetoplastea</taxon>
        <taxon>Metakinetoplastina</taxon>
        <taxon>Trypanosomatida</taxon>
        <taxon>Trypanosomatidae</taxon>
        <taxon>Leishmaniinae</taxon>
        <taxon>Leishmania</taxon>
        <taxon>Leishmania guyanensis species complex</taxon>
    </lineage>
</organism>
<dbReference type="VEuPathDB" id="TriTrypDB:LPAL13_000036500"/>
<keyword evidence="2" id="KW-1185">Reference proteome</keyword>
<dbReference type="VEuPathDB" id="TriTrypDB:LPMP_190750"/>
<dbReference type="eggNOG" id="ENOG502RI9F">
    <property type="taxonomic scope" value="Eukaryota"/>
</dbReference>
<dbReference type="OrthoDB" id="276603at2759"/>
<protein>
    <submittedName>
        <fullName evidence="1">Uncharacterized protein</fullName>
    </submittedName>
</protein>
<dbReference type="AlphaFoldDB" id="A0A088RNA0"/>
<proteinExistence type="predicted"/>
<reference evidence="1 2" key="1">
    <citation type="journal article" date="2015" name="Sci. Rep.">
        <title>The genome of Leishmania panamensis: insights into genomics of the L. (Viannia) subgenus.</title>
        <authorList>
            <person name="Llanes A."/>
            <person name="Restrepo C.M."/>
            <person name="Vecchio G.D."/>
            <person name="Anguizola F.J."/>
            <person name="Lleonart R."/>
        </authorList>
    </citation>
    <scope>NUCLEOTIDE SEQUENCE [LARGE SCALE GENOMIC DNA]</scope>
    <source>
        <strain evidence="1 2">MHOM/PA/94/PSC-1</strain>
    </source>
</reference>
<sequence>MELGQTQRPRAPAEPFKDYEPRHKCTVCCGLRCAAFTGSATFCFSLVCNAFVLGGRVTDGHGWRGFLNRNSLIALPVAAITFTHQVLLSESLWSKNKKTVAQVNTQSTLSNMSLWGLGTALCTTVSRRYLPARSRAYRLALWEYHRTRRGCANPWMPTVFGRVTGDLDWYNVMWTLTLYHLLWGMVSVMLEKEVGAHYAMFYRNGQYSRRCSPRWREWREVEVRRHVDTEQAVAPNRWGTFITNDKWRTRNF</sequence>
<dbReference type="RefSeq" id="XP_010698071.1">
    <property type="nucleotide sequence ID" value="XM_010699769.1"/>
</dbReference>
<dbReference type="Proteomes" id="UP000063063">
    <property type="component" value="Chromosome 19"/>
</dbReference>
<accession>A0A088RNA0</accession>
<evidence type="ECO:0000313" key="2">
    <source>
        <dbReference type="Proteomes" id="UP000063063"/>
    </source>
</evidence>
<name>A0A088RNA0_LEIPA</name>
<dbReference type="KEGG" id="lpan:LPMP_190750"/>